<sequence>MPENQVSAVVPVPAQGNVTSFTQQGQLDWVALSKAPFSASISILSRLANAGIDPITVAFGQAMCGALPLGVHGEKVLDEAVKKLTAFSSFGDIIWFGIGIRHILRDLVQTSEGSALVALCGALSEAYTHEISALVIVEIAKLSGSPEGLRPSYTQWKSLMKVCGVVFNESSLGLRLEHFRRLGGVTDYSPSHPTDLAQVILAIGRVSSGRLDSVSVRGGSACSWVAAWAEFVLGLRVLVRSQDGSLLYINYDTRLHSGQVILEFQGEGQPTASLECVAQTIFVRSGTSFINECFGNQQSRLPDVTFLGGRLEWDSMLSQTFFDDFLDLVGVEDTDSEDIEMPPEPQLPSLSGVTQYRNRLPALFARSFTLGCAILVFHTPLIQRFGDLRSFLGFILDQLLELRPAQARLFRESTVLEETGLSTFAGLKYEYSTSLSPICLACSCYLCLKNEPKPRSRTTRKKRQWCMIGITEVSLRLAFLLSNLVLNSPLRPKGVALMNMYENWRNLRDSIFTFDHDMTRWDLLAIGPRLAAYANLFTGSTLQNKSSTQKSAINDGKIYLYVKTLEKLTDCAEQAMIVHVGSGSIEYDSRPYDAVYDLSSRSERQQYYAARRTTVVDGIDKLDQDTSTVPLSLKAFAEEKADTLSFWYQVSSNSGTVTISPANLLQMLVGATRYLNGDFLQTESDSKEGLLLLQSSQYILVEGEGGVEYSENCHLLRPHKSNQVARCVALCRSEQKVVLVKNQAQLIAFAKFFAHARAKKPSTPYYAIVS</sequence>
<dbReference type="OrthoDB" id="4540681at2759"/>
<dbReference type="GeneID" id="27351473"/>
<dbReference type="AlphaFoldDB" id="A0A0D2CFQ5"/>
<proteinExistence type="predicted"/>
<keyword evidence="2" id="KW-1185">Reference proteome</keyword>
<dbReference type="EMBL" id="KN847047">
    <property type="protein sequence ID" value="KIW22389.1"/>
    <property type="molecule type" value="Genomic_DNA"/>
</dbReference>
<dbReference type="VEuPathDB" id="FungiDB:PV07_12279"/>
<name>A0A0D2CFQ5_9EURO</name>
<reference evidence="1 2" key="1">
    <citation type="submission" date="2015-01" db="EMBL/GenBank/DDBJ databases">
        <title>The Genome Sequence of Cladophialophora immunda CBS83496.</title>
        <authorList>
            <consortium name="The Broad Institute Genomics Platform"/>
            <person name="Cuomo C."/>
            <person name="de Hoog S."/>
            <person name="Gorbushina A."/>
            <person name="Stielow B."/>
            <person name="Teixiera M."/>
            <person name="Abouelleil A."/>
            <person name="Chapman S.B."/>
            <person name="Priest M."/>
            <person name="Young S.K."/>
            <person name="Wortman J."/>
            <person name="Nusbaum C."/>
            <person name="Birren B."/>
        </authorList>
    </citation>
    <scope>NUCLEOTIDE SEQUENCE [LARGE SCALE GENOMIC DNA]</scope>
    <source>
        <strain evidence="1 2">CBS 83496</strain>
    </source>
</reference>
<dbReference type="STRING" id="569365.A0A0D2CFQ5"/>
<organism evidence="1 2">
    <name type="scientific">Cladophialophora immunda</name>
    <dbReference type="NCBI Taxonomy" id="569365"/>
    <lineage>
        <taxon>Eukaryota</taxon>
        <taxon>Fungi</taxon>
        <taxon>Dikarya</taxon>
        <taxon>Ascomycota</taxon>
        <taxon>Pezizomycotina</taxon>
        <taxon>Eurotiomycetes</taxon>
        <taxon>Chaetothyriomycetidae</taxon>
        <taxon>Chaetothyriales</taxon>
        <taxon>Herpotrichiellaceae</taxon>
        <taxon>Cladophialophora</taxon>
    </lineage>
</organism>
<dbReference type="Proteomes" id="UP000054466">
    <property type="component" value="Unassembled WGS sequence"/>
</dbReference>
<accession>A0A0D2CFQ5</accession>
<dbReference type="RefSeq" id="XP_016242605.1">
    <property type="nucleotide sequence ID" value="XM_016399793.1"/>
</dbReference>
<dbReference type="HOGENOM" id="CLU_013539_1_0_1"/>
<evidence type="ECO:0000313" key="2">
    <source>
        <dbReference type="Proteomes" id="UP000054466"/>
    </source>
</evidence>
<protein>
    <submittedName>
        <fullName evidence="1">Uncharacterized protein</fullName>
    </submittedName>
</protein>
<gene>
    <name evidence="1" type="ORF">PV07_12279</name>
</gene>
<evidence type="ECO:0000313" key="1">
    <source>
        <dbReference type="EMBL" id="KIW22389.1"/>
    </source>
</evidence>